<comment type="caution">
    <text evidence="5">The sequence shown here is derived from an EMBL/GenBank/DDBJ whole genome shotgun (WGS) entry which is preliminary data.</text>
</comment>
<dbReference type="InterPro" id="IPR008928">
    <property type="entry name" value="6-hairpin_glycosidase_sf"/>
</dbReference>
<dbReference type="STRING" id="1459.AF332_13955"/>
<dbReference type="AlphaFoldDB" id="A0A0M0GD92"/>
<evidence type="ECO:0000259" key="4">
    <source>
        <dbReference type="Pfam" id="PF22422"/>
    </source>
</evidence>
<dbReference type="RefSeq" id="WP_053435177.1">
    <property type="nucleotide sequence ID" value="NZ_LGUF01000007.1"/>
</dbReference>
<evidence type="ECO:0000256" key="1">
    <source>
        <dbReference type="ARBA" id="ARBA00010833"/>
    </source>
</evidence>
<dbReference type="Pfam" id="PF22422">
    <property type="entry name" value="MGH1-like_GH"/>
    <property type="match status" value="1"/>
</dbReference>
<name>A0A0M0GD92_SPOGL</name>
<keyword evidence="3" id="KW-0326">Glycosidase</keyword>
<dbReference type="InterPro" id="IPR004888">
    <property type="entry name" value="Glycoside_hydrolase_63"/>
</dbReference>
<evidence type="ECO:0000313" key="5">
    <source>
        <dbReference type="EMBL" id="KON87824.1"/>
    </source>
</evidence>
<evidence type="ECO:0000313" key="6">
    <source>
        <dbReference type="Proteomes" id="UP000037109"/>
    </source>
</evidence>
<comment type="similarity">
    <text evidence="1">Belongs to the glycosyl hydrolase 63 family.</text>
</comment>
<organism evidence="5 6">
    <name type="scientific">Sporosarcina globispora</name>
    <name type="common">Bacillus globisporus</name>
    <dbReference type="NCBI Taxonomy" id="1459"/>
    <lineage>
        <taxon>Bacteria</taxon>
        <taxon>Bacillati</taxon>
        <taxon>Bacillota</taxon>
        <taxon>Bacilli</taxon>
        <taxon>Bacillales</taxon>
        <taxon>Caryophanaceae</taxon>
        <taxon>Sporosarcina</taxon>
    </lineage>
</organism>
<protein>
    <recommendedName>
        <fullName evidence="4">Mannosylglycerate hydrolase MGH1-like glycoside hydrolase domain-containing protein</fullName>
    </recommendedName>
</protein>
<dbReference type="PANTHER" id="PTHR10412">
    <property type="entry name" value="MANNOSYL-OLIGOSACCHARIDE GLUCOSIDASE"/>
    <property type="match status" value="1"/>
</dbReference>
<evidence type="ECO:0000256" key="3">
    <source>
        <dbReference type="ARBA" id="ARBA00023295"/>
    </source>
</evidence>
<dbReference type="PATRIC" id="fig|1459.3.peg.3017"/>
<dbReference type="GO" id="GO:0006487">
    <property type="term" value="P:protein N-linked glycosylation"/>
    <property type="evidence" value="ECO:0007669"/>
    <property type="project" value="TreeGrafter"/>
</dbReference>
<sequence>MKVKEMKLPFSRKGSYLVISPIHKRGHDSNALYIRMIRGGDEKTGAVFKINVLDETDEHQNYEVEMTPHLLRIFAKAGILEVCFSSEHTIRMRGYGVRLELTAITGAYDYALACPDGTFEINSFAEKRRFRLIPIEGKMEVDAPFEEEKSKFIRILCSPGHLNKAYEVALTDYKINYEKDLSIETCFHSSAQSAADDFEIWKENTLKVPERYENAREAAAYITWSSIVNAEGLLTRPAMYMSKNWMTNIWSWDHCFNAMALIQNQPQLAWDQYYLFFDMQDESGALPDFANDQYSLWNCCKPPIHGWTLKWMMDRSDWISEDKLAEVYQPLAKWTEWWFRYRDHDQDGIPQYNHGNDSGWDNSTVFCDGKPVEMPDLAAYLIIQMDVLASIADKIGKNEDALRWKKKADETFTKMMKHFWTDGGFRACLSDSHKPIISESLILFIPLILGDRLTDKQKTILIDSLITKHHFETEHGFATESIDSPFYRPDGYWRGPIWAPSTMLLTDGLKAIGEYELSRKTAQKFCEMAAKSGMAENFNALTGAGLRDPAFTWTSSVFLILAHELQK</sequence>
<feature type="domain" description="Mannosylglycerate hydrolase MGH1-like glycoside hydrolase" evidence="4">
    <location>
        <begin position="248"/>
        <end position="554"/>
    </location>
</feature>
<dbReference type="InterPro" id="IPR012341">
    <property type="entry name" value="6hp_glycosidase-like_sf"/>
</dbReference>
<dbReference type="PANTHER" id="PTHR10412:SF11">
    <property type="entry name" value="MANNOSYL-OLIGOSACCHARIDE GLUCOSIDASE"/>
    <property type="match status" value="1"/>
</dbReference>
<proteinExistence type="inferred from homology"/>
<dbReference type="GO" id="GO:0004573">
    <property type="term" value="F:Glc3Man9GlcNAc2 oligosaccharide glucosidase activity"/>
    <property type="evidence" value="ECO:0007669"/>
    <property type="project" value="InterPro"/>
</dbReference>
<keyword evidence="6" id="KW-1185">Reference proteome</keyword>
<gene>
    <name evidence="5" type="ORF">AF332_13955</name>
</gene>
<dbReference type="InterPro" id="IPR054491">
    <property type="entry name" value="MGH1-like_GH"/>
</dbReference>
<keyword evidence="2" id="KW-0378">Hydrolase</keyword>
<dbReference type="GO" id="GO:0009311">
    <property type="term" value="P:oligosaccharide metabolic process"/>
    <property type="evidence" value="ECO:0007669"/>
    <property type="project" value="InterPro"/>
</dbReference>
<dbReference type="Gene3D" id="1.50.10.10">
    <property type="match status" value="1"/>
</dbReference>
<dbReference type="Proteomes" id="UP000037109">
    <property type="component" value="Unassembled WGS sequence"/>
</dbReference>
<accession>A0A0M0GD92</accession>
<reference evidence="6" key="1">
    <citation type="submission" date="2015-07" db="EMBL/GenBank/DDBJ databases">
        <title>Fjat-10036 dsm4.</title>
        <authorList>
            <person name="Liu B."/>
            <person name="Wang J."/>
            <person name="Zhu Y."/>
            <person name="Liu G."/>
            <person name="Chen Q."/>
            <person name="Chen Z."/>
            <person name="Lan J."/>
            <person name="Che J."/>
            <person name="Ge C."/>
            <person name="Shi H."/>
            <person name="Pan Z."/>
            <person name="Liu X."/>
        </authorList>
    </citation>
    <scope>NUCLEOTIDE SEQUENCE [LARGE SCALE GENOMIC DNA]</scope>
    <source>
        <strain evidence="6">DSM 4</strain>
    </source>
</reference>
<evidence type="ECO:0000256" key="2">
    <source>
        <dbReference type="ARBA" id="ARBA00022801"/>
    </source>
</evidence>
<dbReference type="OrthoDB" id="9798687at2"/>
<dbReference type="SUPFAM" id="SSF48208">
    <property type="entry name" value="Six-hairpin glycosidases"/>
    <property type="match status" value="1"/>
</dbReference>
<dbReference type="EMBL" id="LGUF01000007">
    <property type="protein sequence ID" value="KON87824.1"/>
    <property type="molecule type" value="Genomic_DNA"/>
</dbReference>